<name>A0A4S4KB18_9APHY</name>
<dbReference type="EMBL" id="SGPJ01000350">
    <property type="protein sequence ID" value="THG95174.1"/>
    <property type="molecule type" value="Genomic_DNA"/>
</dbReference>
<dbReference type="InterPro" id="IPR048958">
    <property type="entry name" value="Polysacc_lyase_14"/>
</dbReference>
<reference evidence="2 3" key="1">
    <citation type="submission" date="2019-02" db="EMBL/GenBank/DDBJ databases">
        <title>Genome sequencing of the rare red list fungi Phlebia centrifuga.</title>
        <authorList>
            <person name="Buettner E."/>
            <person name="Kellner H."/>
        </authorList>
    </citation>
    <scope>NUCLEOTIDE SEQUENCE [LARGE SCALE GENOMIC DNA]</scope>
    <source>
        <strain evidence="2 3">DSM 108282</strain>
    </source>
</reference>
<protein>
    <recommendedName>
        <fullName evidence="1">Polysaccharide lyase 14 domain-containing protein</fullName>
    </recommendedName>
</protein>
<sequence length="310" mass="33852">MSSVATNLGLFPVPPTRIVSGFTTCSFVDVPHVAKVALSDSALGIHKVSSQTSHNIVTPPCSEPVSREAHPQAWEAFFPEGSINPGNKQTAPGGFGFYMQGPGPFHKKLTQETPHEVVMSYEVMFEEGWEWRKGGKLPGIYGGVGESAYGCTGGRQTDRCKCFNLRLMWRENGTGELYAYLPQDAANTAVMLAIPPRSIQHPDYGFSVGRGAWKFVTGKWTAVAERVKMNTVGKANGEIEVFIDGRSVIKAIGLVLRDQEAPSSCVRGMHFQTFFGGHSEDWASPKDQKAWFTNVSGAILRPSAQPREEL</sequence>
<accession>A0A4S4KB18</accession>
<proteinExistence type="predicted"/>
<evidence type="ECO:0000313" key="2">
    <source>
        <dbReference type="EMBL" id="THG95174.1"/>
    </source>
</evidence>
<feature type="domain" description="Polysaccharide lyase 14" evidence="1">
    <location>
        <begin position="71"/>
        <end position="295"/>
    </location>
</feature>
<evidence type="ECO:0000259" key="1">
    <source>
        <dbReference type="Pfam" id="PF21294"/>
    </source>
</evidence>
<gene>
    <name evidence="2" type="ORF">EW026_g6428</name>
</gene>
<dbReference type="PANTHER" id="PTHR40124">
    <property type="match status" value="1"/>
</dbReference>
<organism evidence="2 3">
    <name type="scientific">Hermanssonia centrifuga</name>
    <dbReference type="NCBI Taxonomy" id="98765"/>
    <lineage>
        <taxon>Eukaryota</taxon>
        <taxon>Fungi</taxon>
        <taxon>Dikarya</taxon>
        <taxon>Basidiomycota</taxon>
        <taxon>Agaricomycotina</taxon>
        <taxon>Agaricomycetes</taxon>
        <taxon>Polyporales</taxon>
        <taxon>Meruliaceae</taxon>
        <taxon>Hermanssonia</taxon>
    </lineage>
</organism>
<dbReference type="AlphaFoldDB" id="A0A4S4KB18"/>
<dbReference type="Pfam" id="PF21294">
    <property type="entry name" value="Polysacc_lyase_14"/>
    <property type="match status" value="1"/>
</dbReference>
<dbReference type="Gene3D" id="2.60.120.200">
    <property type="match status" value="1"/>
</dbReference>
<comment type="caution">
    <text evidence="2">The sequence shown here is derived from an EMBL/GenBank/DDBJ whole genome shotgun (WGS) entry which is preliminary data.</text>
</comment>
<evidence type="ECO:0000313" key="3">
    <source>
        <dbReference type="Proteomes" id="UP000309038"/>
    </source>
</evidence>
<dbReference type="Proteomes" id="UP000309038">
    <property type="component" value="Unassembled WGS sequence"/>
</dbReference>
<dbReference type="PANTHER" id="PTHR40124:SF1">
    <property type="entry name" value="DISAGGREGATASE RELATED REPEAT PROTEIN"/>
    <property type="match status" value="1"/>
</dbReference>
<keyword evidence="3" id="KW-1185">Reference proteome</keyword>